<dbReference type="FunFam" id="3.30.760.10:FF:000038">
    <property type="entry name" value="Eukaryotic translation initiation factor-like protein"/>
    <property type="match status" value="1"/>
</dbReference>
<dbReference type="GeneID" id="94173688"/>
<keyword evidence="2 6" id="KW-0396">Initiation factor</keyword>
<comment type="similarity">
    <text evidence="1 6">Belongs to the eukaryotic initiation factor 4E family.</text>
</comment>
<dbReference type="AlphaFoldDB" id="A0A836GTY3"/>
<name>A0A836GTY3_LEIEN</name>
<dbReference type="RefSeq" id="XP_067693773.1">
    <property type="nucleotide sequence ID" value="XM_067838178.1"/>
</dbReference>
<comment type="caution">
    <text evidence="8">The sequence shown here is derived from an EMBL/GenBank/DDBJ whole genome shotgun (WGS) entry which is preliminary data.</text>
</comment>
<dbReference type="EMBL" id="JAFHKP010000019">
    <property type="protein sequence ID" value="KAG5481276.1"/>
    <property type="molecule type" value="Genomic_DNA"/>
</dbReference>
<dbReference type="PANTHER" id="PTHR11960">
    <property type="entry name" value="EUKARYOTIC TRANSLATION INITIATION FACTOR 4E RELATED"/>
    <property type="match status" value="1"/>
</dbReference>
<evidence type="ECO:0000256" key="3">
    <source>
        <dbReference type="ARBA" id="ARBA00022845"/>
    </source>
</evidence>
<evidence type="ECO:0000256" key="7">
    <source>
        <dbReference type="SAM" id="MobiDB-lite"/>
    </source>
</evidence>
<evidence type="ECO:0008006" key="12">
    <source>
        <dbReference type="Google" id="ProtNLM"/>
    </source>
</evidence>
<keyword evidence="5 6" id="KW-0648">Protein biosynthesis</keyword>
<feature type="compositionally biased region" description="Basic and acidic residues" evidence="7">
    <location>
        <begin position="198"/>
        <end position="214"/>
    </location>
</feature>
<dbReference type="Proteomes" id="UP000674179">
    <property type="component" value="Chromosome 19"/>
</dbReference>
<proteinExistence type="inferred from homology"/>
<evidence type="ECO:0000256" key="4">
    <source>
        <dbReference type="ARBA" id="ARBA00022884"/>
    </source>
</evidence>
<evidence type="ECO:0000256" key="2">
    <source>
        <dbReference type="ARBA" id="ARBA00022540"/>
    </source>
</evidence>
<dbReference type="GO" id="GO:0006417">
    <property type="term" value="P:regulation of translation"/>
    <property type="evidence" value="ECO:0007669"/>
    <property type="project" value="UniProtKB-KW"/>
</dbReference>
<accession>A0A836GTY3</accession>
<dbReference type="OrthoDB" id="590761at2759"/>
<evidence type="ECO:0000256" key="1">
    <source>
        <dbReference type="ARBA" id="ARBA00009860"/>
    </source>
</evidence>
<dbReference type="PANTHER" id="PTHR11960:SF8">
    <property type="entry name" value="EUKARYOTIC TRANSLATION INITIATION FACTOR 4E1-RELATED"/>
    <property type="match status" value="1"/>
</dbReference>
<keyword evidence="11" id="KW-1185">Reference proteome</keyword>
<organism evidence="8 11">
    <name type="scientific">Leishmania enriettii</name>
    <dbReference type="NCBI Taxonomy" id="5663"/>
    <lineage>
        <taxon>Eukaryota</taxon>
        <taxon>Discoba</taxon>
        <taxon>Euglenozoa</taxon>
        <taxon>Kinetoplastea</taxon>
        <taxon>Metakinetoplastina</taxon>
        <taxon>Trypanosomatida</taxon>
        <taxon>Trypanosomatidae</taxon>
        <taxon>Leishmaniinae</taxon>
        <taxon>Leishmania</taxon>
    </lineage>
</organism>
<dbReference type="InterPro" id="IPR023398">
    <property type="entry name" value="TIF_eIF4e-like"/>
</dbReference>
<keyword evidence="4 6" id="KW-0694">RNA-binding</keyword>
<dbReference type="GO" id="GO:0016281">
    <property type="term" value="C:eukaryotic translation initiation factor 4F complex"/>
    <property type="evidence" value="ECO:0007669"/>
    <property type="project" value="TreeGrafter"/>
</dbReference>
<protein>
    <recommendedName>
        <fullName evidence="12">Eukaryotic translation initiation factor-like protein</fullName>
    </recommendedName>
</protein>
<dbReference type="Gene3D" id="3.30.760.10">
    <property type="entry name" value="RNA Cap, Translation Initiation Factor Eif4e"/>
    <property type="match status" value="1"/>
</dbReference>
<feature type="region of interest" description="Disordered" evidence="7">
    <location>
        <begin position="198"/>
        <end position="232"/>
    </location>
</feature>
<keyword evidence="3" id="KW-0810">Translation regulation</keyword>
<dbReference type="SUPFAM" id="SSF55418">
    <property type="entry name" value="eIF4e-like"/>
    <property type="match status" value="1"/>
</dbReference>
<sequence>MDPNRCAQEGAATDEQPLTLLWGTWEMWCDIPQRQQDHGKENSNWLEQVKSIGLFDSAEGFWGIFNCTILPSQLPPNSSYYLFRKHIAPMWEHEANRRGGKWVIPFTSKTSRGEGGLKPVDVAWQALCLSAIGELFPGDEEEICGVTVSRGRQRTSSSGHTTSALSEWKLCLWTRSADNKESQLRIAEYIRKQMDLRPLSKEGSRAGQRDRNDAVMETAQSSDRSPVVKARGASGIPSEMTYVAHRDLMEAKQEFVKGGSSAAQTFRPRYTLAIDVCVWGDGV</sequence>
<evidence type="ECO:0000256" key="5">
    <source>
        <dbReference type="ARBA" id="ARBA00022917"/>
    </source>
</evidence>
<dbReference type="GO" id="GO:0000340">
    <property type="term" value="F:RNA 7-methylguanosine cap binding"/>
    <property type="evidence" value="ECO:0007669"/>
    <property type="project" value="TreeGrafter"/>
</dbReference>
<dbReference type="GO" id="GO:0003743">
    <property type="term" value="F:translation initiation factor activity"/>
    <property type="evidence" value="ECO:0007669"/>
    <property type="project" value="UniProtKB-KW"/>
</dbReference>
<reference evidence="8 11" key="1">
    <citation type="submission" date="2021-02" db="EMBL/GenBank/DDBJ databases">
        <title>Leishmania (Mundinia) enrietti genome sequencing and assembly.</title>
        <authorList>
            <person name="Almutairi H."/>
            <person name="Gatherer D."/>
        </authorList>
    </citation>
    <scope>NUCLEOTIDE SEQUENCE [LARGE SCALE GENOMIC DNA]</scope>
    <source>
        <strain evidence="8">CUR178</strain>
    </source>
</reference>
<dbReference type="EMBL" id="JAFHKP010000019">
    <property type="protein sequence ID" value="KAG5481278.1"/>
    <property type="molecule type" value="Genomic_DNA"/>
</dbReference>
<dbReference type="InterPro" id="IPR001040">
    <property type="entry name" value="TIF_eIF_4E"/>
</dbReference>
<gene>
    <name evidence="8" type="ORF">CUR178_06510</name>
    <name evidence="9" type="ORF">CUR178_06512</name>
    <name evidence="10" type="ORF">CUR178_06527</name>
</gene>
<dbReference type="EMBL" id="JAFHKP010000019">
    <property type="protein sequence ID" value="KAG5481291.1"/>
    <property type="molecule type" value="Genomic_DNA"/>
</dbReference>
<dbReference type="KEGG" id="lenr:94173688"/>
<evidence type="ECO:0000313" key="10">
    <source>
        <dbReference type="EMBL" id="KAG5481291.1"/>
    </source>
</evidence>
<evidence type="ECO:0000256" key="6">
    <source>
        <dbReference type="RuleBase" id="RU004374"/>
    </source>
</evidence>
<evidence type="ECO:0000313" key="11">
    <source>
        <dbReference type="Proteomes" id="UP000674179"/>
    </source>
</evidence>
<evidence type="ECO:0000313" key="8">
    <source>
        <dbReference type="EMBL" id="KAG5481276.1"/>
    </source>
</evidence>
<dbReference type="Pfam" id="PF01652">
    <property type="entry name" value="IF4E"/>
    <property type="match status" value="1"/>
</dbReference>
<evidence type="ECO:0000313" key="9">
    <source>
        <dbReference type="EMBL" id="KAG5481278.1"/>
    </source>
</evidence>